<keyword evidence="3" id="KW-0309">Germination</keyword>
<dbReference type="InterPro" id="IPR038501">
    <property type="entry name" value="Spore_GerAC_C_sf"/>
</dbReference>
<proteinExistence type="inferred from homology"/>
<evidence type="ECO:0000256" key="2">
    <source>
        <dbReference type="ARBA" id="ARBA00007886"/>
    </source>
</evidence>
<dbReference type="InterPro" id="IPR057336">
    <property type="entry name" value="GerAC_N"/>
</dbReference>
<evidence type="ECO:0000313" key="11">
    <source>
        <dbReference type="Proteomes" id="UP000518605"/>
    </source>
</evidence>
<evidence type="ECO:0000256" key="3">
    <source>
        <dbReference type="ARBA" id="ARBA00022544"/>
    </source>
</evidence>
<evidence type="ECO:0000313" key="10">
    <source>
        <dbReference type="EMBL" id="MBB3152527.1"/>
    </source>
</evidence>
<name>A0A7W5C7P6_9BACL</name>
<evidence type="ECO:0000259" key="8">
    <source>
        <dbReference type="Pfam" id="PF05504"/>
    </source>
</evidence>
<dbReference type="PANTHER" id="PTHR35789">
    <property type="entry name" value="SPORE GERMINATION PROTEIN B3"/>
    <property type="match status" value="1"/>
</dbReference>
<keyword evidence="7" id="KW-0449">Lipoprotein</keyword>
<evidence type="ECO:0000256" key="5">
    <source>
        <dbReference type="ARBA" id="ARBA00023136"/>
    </source>
</evidence>
<dbReference type="RefSeq" id="WP_183562546.1">
    <property type="nucleotide sequence ID" value="NZ_CBCSLB010000005.1"/>
</dbReference>
<feature type="domain" description="Spore germination protein N-terminal" evidence="9">
    <location>
        <begin position="21"/>
        <end position="194"/>
    </location>
</feature>
<dbReference type="NCBIfam" id="TIGR02887">
    <property type="entry name" value="spore_ger_x_C"/>
    <property type="match status" value="1"/>
</dbReference>
<evidence type="ECO:0000259" key="9">
    <source>
        <dbReference type="Pfam" id="PF25198"/>
    </source>
</evidence>
<evidence type="ECO:0000256" key="7">
    <source>
        <dbReference type="ARBA" id="ARBA00023288"/>
    </source>
</evidence>
<dbReference type="PROSITE" id="PS51257">
    <property type="entry name" value="PROKAR_LIPOPROTEIN"/>
    <property type="match status" value="1"/>
</dbReference>
<evidence type="ECO:0000256" key="1">
    <source>
        <dbReference type="ARBA" id="ARBA00004635"/>
    </source>
</evidence>
<reference evidence="10 11" key="1">
    <citation type="submission" date="2020-08" db="EMBL/GenBank/DDBJ databases">
        <title>Genomic Encyclopedia of Type Strains, Phase III (KMG-III): the genomes of soil and plant-associated and newly described type strains.</title>
        <authorList>
            <person name="Whitman W."/>
        </authorList>
    </citation>
    <scope>NUCLEOTIDE SEQUENCE [LARGE SCALE GENOMIC DNA]</scope>
    <source>
        <strain evidence="10 11">CECT 8234</strain>
    </source>
</reference>
<dbReference type="Gene3D" id="3.30.300.210">
    <property type="entry name" value="Nutrient germinant receptor protein C, domain 3"/>
    <property type="match status" value="1"/>
</dbReference>
<evidence type="ECO:0000256" key="4">
    <source>
        <dbReference type="ARBA" id="ARBA00022729"/>
    </source>
</evidence>
<feature type="domain" description="Spore germination GerAC-like C-terminal" evidence="8">
    <location>
        <begin position="220"/>
        <end position="385"/>
    </location>
</feature>
<comment type="similarity">
    <text evidence="2">Belongs to the GerABKC lipoprotein family.</text>
</comment>
<comment type="caution">
    <text evidence="10">The sequence shown here is derived from an EMBL/GenBank/DDBJ whole genome shotgun (WGS) entry which is preliminary data.</text>
</comment>
<dbReference type="InterPro" id="IPR008844">
    <property type="entry name" value="Spore_GerAC-like"/>
</dbReference>
<dbReference type="Pfam" id="PF05504">
    <property type="entry name" value="Spore_GerAC"/>
    <property type="match status" value="1"/>
</dbReference>
<keyword evidence="11" id="KW-1185">Reference proteome</keyword>
<sequence length="393" mass="44221">MLHKAMMVLLCMLLLTGCWSRRELNDLLIVLGVAVDWEDGEYLVSFQVVNPSEISAQRRGGDRPPSTLYQGRGKTMFEAARSVTAEAPRKVYIGHLQIFVISESLARRGIRNFLDNTLRDNEARMDFNVVVAKGTKAEDILKIYTPLEKLPTQNMLRSLETSEKSWAPTVSVTMDDILNALSDDGKELALTGIQILGSQKKAESKENVETFLPHGHFRYMGIAAFKKDKLVGWLNERESKGYTDITNKLDSTSVELRCDERNYMGIEISSSESRIKMNVQDSVPIAHIYFQTEANIVDRSCKDENLTDPAVIKKLEQQVAKVIQGNADASVKRAKKLKADIFGLGSALGRQHPEQWKSMRQSWGDKGFQAVKLYYHIDVNIRKTGTIGNSTMK</sequence>
<keyword evidence="5" id="KW-0472">Membrane</keyword>
<gene>
    <name evidence="10" type="ORF">FHS16_002577</name>
</gene>
<accession>A0A7W5C7P6</accession>
<protein>
    <submittedName>
        <fullName evidence="10">Spore germination protein KC</fullName>
    </submittedName>
</protein>
<keyword evidence="4" id="KW-0732">Signal</keyword>
<dbReference type="Pfam" id="PF25198">
    <property type="entry name" value="Spore_GerAC_N"/>
    <property type="match status" value="1"/>
</dbReference>
<dbReference type="AlphaFoldDB" id="A0A7W5C7P6"/>
<dbReference type="GO" id="GO:0016020">
    <property type="term" value="C:membrane"/>
    <property type="evidence" value="ECO:0007669"/>
    <property type="project" value="UniProtKB-SubCell"/>
</dbReference>
<dbReference type="Gene3D" id="6.20.190.10">
    <property type="entry name" value="Nutrient germinant receptor protein C, domain 1"/>
    <property type="match status" value="1"/>
</dbReference>
<comment type="subcellular location">
    <subcellularLocation>
        <location evidence="1">Membrane</location>
        <topology evidence="1">Lipid-anchor</topology>
    </subcellularLocation>
</comment>
<evidence type="ECO:0000256" key="6">
    <source>
        <dbReference type="ARBA" id="ARBA00023139"/>
    </source>
</evidence>
<keyword evidence="6" id="KW-0564">Palmitate</keyword>
<dbReference type="InterPro" id="IPR046953">
    <property type="entry name" value="Spore_GerAC-like_C"/>
</dbReference>
<dbReference type="GO" id="GO:0009847">
    <property type="term" value="P:spore germination"/>
    <property type="evidence" value="ECO:0007669"/>
    <property type="project" value="InterPro"/>
</dbReference>
<dbReference type="PANTHER" id="PTHR35789:SF1">
    <property type="entry name" value="SPORE GERMINATION PROTEIN B3"/>
    <property type="match status" value="1"/>
</dbReference>
<dbReference type="EMBL" id="JACHXW010000006">
    <property type="protein sequence ID" value="MBB3152527.1"/>
    <property type="molecule type" value="Genomic_DNA"/>
</dbReference>
<dbReference type="Proteomes" id="UP000518605">
    <property type="component" value="Unassembled WGS sequence"/>
</dbReference>
<organism evidence="10 11">
    <name type="scientific">Paenibacillus endophyticus</name>
    <dbReference type="NCBI Taxonomy" id="1294268"/>
    <lineage>
        <taxon>Bacteria</taxon>
        <taxon>Bacillati</taxon>
        <taxon>Bacillota</taxon>
        <taxon>Bacilli</taxon>
        <taxon>Bacillales</taxon>
        <taxon>Paenibacillaceae</taxon>
        <taxon>Paenibacillus</taxon>
    </lineage>
</organism>